<keyword evidence="2" id="KW-0378">Hydrolase</keyword>
<keyword evidence="5" id="KW-0479">Metal-binding</keyword>
<evidence type="ECO:0000256" key="3">
    <source>
        <dbReference type="ARBA" id="ARBA00023157"/>
    </source>
</evidence>
<dbReference type="Gene3D" id="2.120.10.30">
    <property type="entry name" value="TolB, C-terminal domain"/>
    <property type="match status" value="1"/>
</dbReference>
<keyword evidence="4 6" id="KW-0325">Glycoprotein</keyword>
<feature type="binding site" evidence="5">
    <location>
        <position position="239"/>
    </location>
    <ligand>
        <name>Ca(2+)</name>
        <dbReference type="ChEBI" id="CHEBI:29108"/>
        <label>1</label>
        <note>catalytic</note>
    </ligand>
</feature>
<keyword evidence="5" id="KW-0106">Calcium</keyword>
<feature type="binding site" evidence="5">
    <location>
        <position position="178"/>
    </location>
    <ligand>
        <name>Ca(2+)</name>
        <dbReference type="ChEBI" id="CHEBI:29108"/>
        <label>1</label>
        <note>catalytic</note>
    </ligand>
</feature>
<proteinExistence type="inferred from homology"/>
<evidence type="ECO:0000256" key="5">
    <source>
        <dbReference type="PIRSR" id="PIRSR602640-2"/>
    </source>
</evidence>
<feature type="binding site" evidence="5">
    <location>
        <position position="58"/>
    </location>
    <ligand>
        <name>Ca(2+)</name>
        <dbReference type="ChEBI" id="CHEBI:29108"/>
        <label>1</label>
        <note>catalytic</note>
    </ligand>
</feature>
<evidence type="ECO:0008006" key="10">
    <source>
        <dbReference type="Google" id="ProtNLM"/>
    </source>
</evidence>
<keyword evidence="7" id="KW-0732">Signal</keyword>
<dbReference type="PANTHER" id="PTHR11799:SF30">
    <property type="entry name" value="SERUM PARAOXONASE_ARYLESTERASE 2"/>
    <property type="match status" value="1"/>
</dbReference>
<reference evidence="8" key="1">
    <citation type="journal article" date="2020" name="Stud. Mycol.">
        <title>101 Dothideomycetes genomes: a test case for predicting lifestyles and emergence of pathogens.</title>
        <authorList>
            <person name="Haridas S."/>
            <person name="Albert R."/>
            <person name="Binder M."/>
            <person name="Bloem J."/>
            <person name="Labutti K."/>
            <person name="Salamov A."/>
            <person name="Andreopoulos B."/>
            <person name="Baker S."/>
            <person name="Barry K."/>
            <person name="Bills G."/>
            <person name="Bluhm B."/>
            <person name="Cannon C."/>
            <person name="Castanera R."/>
            <person name="Culley D."/>
            <person name="Daum C."/>
            <person name="Ezra D."/>
            <person name="Gonzalez J."/>
            <person name="Henrissat B."/>
            <person name="Kuo A."/>
            <person name="Liang C."/>
            <person name="Lipzen A."/>
            <person name="Lutzoni F."/>
            <person name="Magnuson J."/>
            <person name="Mondo S."/>
            <person name="Nolan M."/>
            <person name="Ohm R."/>
            <person name="Pangilinan J."/>
            <person name="Park H.-J."/>
            <person name="Ramirez L."/>
            <person name="Alfaro M."/>
            <person name="Sun H."/>
            <person name="Tritt A."/>
            <person name="Yoshinaga Y."/>
            <person name="Zwiers L.-H."/>
            <person name="Turgeon B."/>
            <person name="Goodwin S."/>
            <person name="Spatafora J."/>
            <person name="Crous P."/>
            <person name="Grigoriev I."/>
        </authorList>
    </citation>
    <scope>NUCLEOTIDE SEQUENCE</scope>
    <source>
        <strain evidence="8">CBS 279.74</strain>
    </source>
</reference>
<dbReference type="Pfam" id="PF01731">
    <property type="entry name" value="Arylesterase"/>
    <property type="match status" value="1"/>
</dbReference>
<dbReference type="InterPro" id="IPR051288">
    <property type="entry name" value="Serum_paraoxonase/arylesterase"/>
</dbReference>
<keyword evidence="9" id="KW-1185">Reference proteome</keyword>
<name>A0A6G1KAN4_9PLEO</name>
<protein>
    <recommendedName>
        <fullName evidence="10">Calcium-dependent phosphotriesterase</fullName>
    </recommendedName>
</protein>
<evidence type="ECO:0000256" key="2">
    <source>
        <dbReference type="ARBA" id="ARBA00022801"/>
    </source>
</evidence>
<feature type="binding site" evidence="5">
    <location>
        <position position="283"/>
    </location>
    <ligand>
        <name>Ca(2+)</name>
        <dbReference type="ChEBI" id="CHEBI:29108"/>
        <label>1</label>
        <note>catalytic</note>
    </ligand>
</feature>
<keyword evidence="3" id="KW-1015">Disulfide bond</keyword>
<dbReference type="EMBL" id="MU005770">
    <property type="protein sequence ID" value="KAF2709501.1"/>
    <property type="molecule type" value="Genomic_DNA"/>
</dbReference>
<dbReference type="AlphaFoldDB" id="A0A6G1KAN4"/>
<dbReference type="SUPFAM" id="SSF63829">
    <property type="entry name" value="Calcium-dependent phosphotriesterase"/>
    <property type="match status" value="1"/>
</dbReference>
<evidence type="ECO:0000313" key="8">
    <source>
        <dbReference type="EMBL" id="KAF2709501.1"/>
    </source>
</evidence>
<feature type="binding site" evidence="5">
    <location>
        <position position="284"/>
    </location>
    <ligand>
        <name>Ca(2+)</name>
        <dbReference type="ChEBI" id="CHEBI:29108"/>
        <label>1</label>
        <note>catalytic</note>
    </ligand>
</feature>
<evidence type="ECO:0000256" key="7">
    <source>
        <dbReference type="SAM" id="SignalP"/>
    </source>
</evidence>
<comment type="cofactor">
    <cofactor evidence="5">
        <name>Ca(2+)</name>
        <dbReference type="ChEBI" id="CHEBI:29108"/>
    </cofactor>
    <text evidence="5">Binds 2 calcium ions per subunit.</text>
</comment>
<dbReference type="InterPro" id="IPR002640">
    <property type="entry name" value="Arylesterase"/>
</dbReference>
<accession>A0A6G1KAN4</accession>
<dbReference type="PANTHER" id="PTHR11799">
    <property type="entry name" value="PARAOXONASE"/>
    <property type="match status" value="1"/>
</dbReference>
<evidence type="ECO:0000256" key="6">
    <source>
        <dbReference type="PIRSR" id="PIRSR602640-4"/>
    </source>
</evidence>
<feature type="chain" id="PRO_5026270093" description="Calcium-dependent phosphotriesterase" evidence="7">
    <location>
        <begin position="25"/>
        <end position="383"/>
    </location>
</feature>
<feature type="glycosylation site" description="N-linked (GlcNAc...) asparagine" evidence="6">
    <location>
        <position position="284"/>
    </location>
</feature>
<gene>
    <name evidence="8" type="ORF">K504DRAFT_432112</name>
</gene>
<dbReference type="InterPro" id="IPR011042">
    <property type="entry name" value="6-blade_b-propeller_TolB-like"/>
</dbReference>
<evidence type="ECO:0000313" key="9">
    <source>
        <dbReference type="Proteomes" id="UP000799428"/>
    </source>
</evidence>
<comment type="PTM">
    <text evidence="6">Glycosylated.</text>
</comment>
<dbReference type="Proteomes" id="UP000799428">
    <property type="component" value="Unassembled WGS sequence"/>
</dbReference>
<evidence type="ECO:0000256" key="1">
    <source>
        <dbReference type="ARBA" id="ARBA00008595"/>
    </source>
</evidence>
<dbReference type="GO" id="GO:0046872">
    <property type="term" value="F:metal ion binding"/>
    <property type="evidence" value="ECO:0007669"/>
    <property type="project" value="UniProtKB-KW"/>
</dbReference>
<dbReference type="OrthoDB" id="5307922at2759"/>
<dbReference type="GO" id="GO:0004064">
    <property type="term" value="F:arylesterase activity"/>
    <property type="evidence" value="ECO:0007669"/>
    <property type="project" value="InterPro"/>
</dbReference>
<feature type="signal peptide" evidence="7">
    <location>
        <begin position="1"/>
        <end position="24"/>
    </location>
</feature>
<organism evidence="8 9">
    <name type="scientific">Pleomassaria siparia CBS 279.74</name>
    <dbReference type="NCBI Taxonomy" id="1314801"/>
    <lineage>
        <taxon>Eukaryota</taxon>
        <taxon>Fungi</taxon>
        <taxon>Dikarya</taxon>
        <taxon>Ascomycota</taxon>
        <taxon>Pezizomycotina</taxon>
        <taxon>Dothideomycetes</taxon>
        <taxon>Pleosporomycetidae</taxon>
        <taxon>Pleosporales</taxon>
        <taxon>Pleomassariaceae</taxon>
        <taxon>Pleomassaria</taxon>
    </lineage>
</organism>
<evidence type="ECO:0000256" key="4">
    <source>
        <dbReference type="ARBA" id="ARBA00023180"/>
    </source>
</evidence>
<comment type="similarity">
    <text evidence="1">Belongs to the paraoxonase family.</text>
</comment>
<sequence length="383" mass="42341">MARSSIYLLILAMITPWLYDRYQAMSCMLKNRPGSLQPIYNIKQHKMKFRDQIRNCEDILLDEGMGVAFLSCDPGRDRWNTVMGSFHPEGLQNGAIWIYDYTTPDLPDSAAIKPLQLENFDSGDFHPLGMELESSTSTLYVANHAQSGTVIEVFSVSVKSMTATHVITLKHPLIHTPNSIHSLGGGKFFFTNDHYMRAAVSPLLSKIETWSGAPGGSVVFFDINKPETAKTVARVPFANGIVMLNATTLVVASSSKTAVYFFDVAPDYNLTSKGFVRVPAGVDNLSVDSKGALLMAGHPFAPGLFALSQRRWKCDPKSAKEVERKACECEAPSWAAEWTEKDGLRELYKGFDICSSCTAVRDVSRGFGIITGLYDKGFMVFQE</sequence>